<dbReference type="EMBL" id="NNSR01000023">
    <property type="protein sequence ID" value="PKD32599.1"/>
    <property type="molecule type" value="Genomic_DNA"/>
</dbReference>
<name>A0A2N0V056_9FIRM</name>
<organism evidence="1 2">
    <name type="scientific">Ruminococcus bromii</name>
    <dbReference type="NCBI Taxonomy" id="40518"/>
    <lineage>
        <taxon>Bacteria</taxon>
        <taxon>Bacillati</taxon>
        <taxon>Bacillota</taxon>
        <taxon>Clostridia</taxon>
        <taxon>Eubacteriales</taxon>
        <taxon>Oscillospiraceae</taxon>
        <taxon>Ruminococcus</taxon>
    </lineage>
</organism>
<evidence type="ECO:0000313" key="2">
    <source>
        <dbReference type="Proteomes" id="UP000233425"/>
    </source>
</evidence>
<keyword evidence="2" id="KW-1185">Reference proteome</keyword>
<proteinExistence type="predicted"/>
<gene>
    <name evidence="1" type="ORF">RBATCC27255_00255</name>
</gene>
<accession>A0A2N0V056</accession>
<evidence type="ECO:0000313" key="1">
    <source>
        <dbReference type="EMBL" id="PKD32599.1"/>
    </source>
</evidence>
<dbReference type="AlphaFoldDB" id="A0A2N0V056"/>
<dbReference type="RefSeq" id="WP_101028389.1">
    <property type="nucleotide sequence ID" value="NZ_CAKMVP010000003.1"/>
</dbReference>
<comment type="caution">
    <text evidence="1">The sequence shown here is derived from an EMBL/GenBank/DDBJ whole genome shotgun (WGS) entry which is preliminary data.</text>
</comment>
<protein>
    <submittedName>
        <fullName evidence="1">Uncharacterized protein</fullName>
    </submittedName>
</protein>
<dbReference type="Proteomes" id="UP000233425">
    <property type="component" value="Unassembled WGS sequence"/>
</dbReference>
<dbReference type="GeneID" id="93769159"/>
<sequence length="85" mass="10251">MRDYVIYDMYTDDRMFRYEVYKHPNGMYEVCVQSREAEDFAVNEQYLYCDIPEEVTHFTDTLERAIEIGDCKLYCLIGEYLARCS</sequence>
<reference evidence="1" key="1">
    <citation type="journal article" date="2018" name="Environ. Microbiol.">
        <title>Sporulation capability and amylosome conservation among diverse human colonic and rumen isolates of the keystone starch-degrader Ruminococcus bromii.</title>
        <authorList>
            <person name="Mukhopadhya I."/>
            <person name="Morais S."/>
            <person name="Laverde-Gomez J."/>
            <person name="Sheridan P.O."/>
            <person name="Walker A.W."/>
            <person name="Kelly W."/>
            <person name="Klieve A.V."/>
            <person name="Ouwerkerk D."/>
            <person name="Duncan S.H."/>
            <person name="Louis P."/>
            <person name="Koropatkin N."/>
            <person name="Cockburn D."/>
            <person name="Kibler R."/>
            <person name="Cooper P.J."/>
            <person name="Sandoval C."/>
            <person name="Crost E."/>
            <person name="Juge N."/>
            <person name="Bayer E.A."/>
            <person name="Flint H.J."/>
        </authorList>
    </citation>
    <scope>NUCLEOTIDE SEQUENCE [LARGE SCALE GENOMIC DNA]</scope>
    <source>
        <strain evidence="1">ATCC 27255</strain>
    </source>
</reference>